<sequence>MEKLFLLAETCFEQLDFGSLERLGNEASDGAGASGKQRRDPLASSAEAPVCDEKQDIEQEAPKGSSHRCGSDEAGQLFGLGVSWPRPPK</sequence>
<name>A0ABS4XBJ9_9MICC</name>
<dbReference type="RefSeq" id="WP_209996646.1">
    <property type="nucleotide sequence ID" value="NZ_BAAAJY010000003.1"/>
</dbReference>
<evidence type="ECO:0000313" key="2">
    <source>
        <dbReference type="EMBL" id="MBP2385743.1"/>
    </source>
</evidence>
<evidence type="ECO:0000256" key="1">
    <source>
        <dbReference type="SAM" id="MobiDB-lite"/>
    </source>
</evidence>
<feature type="compositionally biased region" description="Basic and acidic residues" evidence="1">
    <location>
        <begin position="51"/>
        <end position="61"/>
    </location>
</feature>
<evidence type="ECO:0000313" key="3">
    <source>
        <dbReference type="Proteomes" id="UP001296993"/>
    </source>
</evidence>
<keyword evidence="3" id="KW-1185">Reference proteome</keyword>
<protein>
    <submittedName>
        <fullName evidence="2">Uncharacterized protein</fullName>
    </submittedName>
</protein>
<reference evidence="2 3" key="1">
    <citation type="submission" date="2021-03" db="EMBL/GenBank/DDBJ databases">
        <title>Sequencing the genomes of 1000 actinobacteria strains.</title>
        <authorList>
            <person name="Klenk H.-P."/>
        </authorList>
    </citation>
    <scope>NUCLEOTIDE SEQUENCE [LARGE SCALE GENOMIC DNA]</scope>
    <source>
        <strain evidence="2 3">DSM 15797</strain>
    </source>
</reference>
<feature type="region of interest" description="Disordered" evidence="1">
    <location>
        <begin position="23"/>
        <end position="89"/>
    </location>
</feature>
<dbReference type="Proteomes" id="UP001296993">
    <property type="component" value="Unassembled WGS sequence"/>
</dbReference>
<proteinExistence type="predicted"/>
<organism evidence="2 3">
    <name type="scientific">Paeniglutamicibacter kerguelensis</name>
    <dbReference type="NCBI Taxonomy" id="254788"/>
    <lineage>
        <taxon>Bacteria</taxon>
        <taxon>Bacillati</taxon>
        <taxon>Actinomycetota</taxon>
        <taxon>Actinomycetes</taxon>
        <taxon>Micrococcales</taxon>
        <taxon>Micrococcaceae</taxon>
        <taxon>Paeniglutamicibacter</taxon>
    </lineage>
</organism>
<accession>A0ABS4XBJ9</accession>
<comment type="caution">
    <text evidence="2">The sequence shown here is derived from an EMBL/GenBank/DDBJ whole genome shotgun (WGS) entry which is preliminary data.</text>
</comment>
<gene>
    <name evidence="2" type="ORF">JOF47_001254</name>
</gene>
<dbReference type="EMBL" id="JAGIOF010000001">
    <property type="protein sequence ID" value="MBP2385743.1"/>
    <property type="molecule type" value="Genomic_DNA"/>
</dbReference>